<feature type="non-terminal residue" evidence="2">
    <location>
        <position position="78"/>
    </location>
</feature>
<gene>
    <name evidence="2" type="ORF">Tci_933126</name>
</gene>
<dbReference type="EMBL" id="BKCJ011887527">
    <property type="protein sequence ID" value="GFD61157.1"/>
    <property type="molecule type" value="Genomic_DNA"/>
</dbReference>
<accession>A0A699XN90</accession>
<feature type="non-terminal residue" evidence="2">
    <location>
        <position position="1"/>
    </location>
</feature>
<reference evidence="2" key="1">
    <citation type="journal article" date="2019" name="Sci. Rep.">
        <title>Draft genome of Tanacetum cinerariifolium, the natural source of mosquito coil.</title>
        <authorList>
            <person name="Yamashiro T."/>
            <person name="Shiraishi A."/>
            <person name="Satake H."/>
            <person name="Nakayama K."/>
        </authorList>
    </citation>
    <scope>NUCLEOTIDE SEQUENCE</scope>
</reference>
<feature type="region of interest" description="Disordered" evidence="1">
    <location>
        <begin position="1"/>
        <end position="32"/>
    </location>
</feature>
<comment type="caution">
    <text evidence="2">The sequence shown here is derived from an EMBL/GenBank/DDBJ whole genome shotgun (WGS) entry which is preliminary data.</text>
</comment>
<dbReference type="AlphaFoldDB" id="A0A699XN90"/>
<sequence>VAVGGEGGGHHEAGPAREGAHIGVADGTRGQPAAASLHAVAQNLAVGGWGRVEVSEAGSGRAGGQHRAIGRDGEHPVR</sequence>
<evidence type="ECO:0000313" key="2">
    <source>
        <dbReference type="EMBL" id="GFD61157.1"/>
    </source>
</evidence>
<evidence type="ECO:0000256" key="1">
    <source>
        <dbReference type="SAM" id="MobiDB-lite"/>
    </source>
</evidence>
<feature type="compositionally biased region" description="Basic and acidic residues" evidence="1">
    <location>
        <begin position="69"/>
        <end position="78"/>
    </location>
</feature>
<feature type="compositionally biased region" description="Basic and acidic residues" evidence="1">
    <location>
        <begin position="8"/>
        <end position="20"/>
    </location>
</feature>
<protein>
    <submittedName>
        <fullName evidence="2">Uncharacterized protein</fullName>
    </submittedName>
</protein>
<proteinExistence type="predicted"/>
<organism evidence="2">
    <name type="scientific">Tanacetum cinerariifolium</name>
    <name type="common">Dalmatian daisy</name>
    <name type="synonym">Chrysanthemum cinerariifolium</name>
    <dbReference type="NCBI Taxonomy" id="118510"/>
    <lineage>
        <taxon>Eukaryota</taxon>
        <taxon>Viridiplantae</taxon>
        <taxon>Streptophyta</taxon>
        <taxon>Embryophyta</taxon>
        <taxon>Tracheophyta</taxon>
        <taxon>Spermatophyta</taxon>
        <taxon>Magnoliopsida</taxon>
        <taxon>eudicotyledons</taxon>
        <taxon>Gunneridae</taxon>
        <taxon>Pentapetalae</taxon>
        <taxon>asterids</taxon>
        <taxon>campanulids</taxon>
        <taxon>Asterales</taxon>
        <taxon>Asteraceae</taxon>
        <taxon>Asteroideae</taxon>
        <taxon>Anthemideae</taxon>
        <taxon>Anthemidinae</taxon>
        <taxon>Tanacetum</taxon>
    </lineage>
</organism>
<feature type="region of interest" description="Disordered" evidence="1">
    <location>
        <begin position="55"/>
        <end position="78"/>
    </location>
</feature>
<name>A0A699XN90_TANCI</name>